<protein>
    <recommendedName>
        <fullName evidence="2">thioredoxin-dependent peroxiredoxin</fullName>
        <ecNumber evidence="2">1.11.1.24</ecNumber>
    </recommendedName>
    <alternativeName>
        <fullName evidence="8">Thioredoxin peroxidase</fullName>
    </alternativeName>
    <alternativeName>
        <fullName evidence="10">Thioredoxin-dependent peroxiredoxin Bcp</fullName>
    </alternativeName>
</protein>
<evidence type="ECO:0000256" key="9">
    <source>
        <dbReference type="ARBA" id="ARBA00038489"/>
    </source>
</evidence>
<comment type="similarity">
    <text evidence="9">Belongs to the peroxiredoxin family. BCP/PrxQ subfamily.</text>
</comment>
<feature type="chain" id="PRO_5026228774" description="thioredoxin-dependent peroxiredoxin" evidence="12">
    <location>
        <begin position="21"/>
        <end position="174"/>
    </location>
</feature>
<dbReference type="RefSeq" id="WP_166411003.1">
    <property type="nucleotide sequence ID" value="NZ_CP049869.1"/>
</dbReference>
<evidence type="ECO:0000256" key="8">
    <source>
        <dbReference type="ARBA" id="ARBA00032824"/>
    </source>
</evidence>
<keyword evidence="7" id="KW-0676">Redox-active center</keyword>
<dbReference type="Gene3D" id="3.40.30.10">
    <property type="entry name" value="Glutaredoxin"/>
    <property type="match status" value="1"/>
</dbReference>
<dbReference type="Pfam" id="PF00578">
    <property type="entry name" value="AhpC-TSA"/>
    <property type="match status" value="1"/>
</dbReference>
<comment type="catalytic activity">
    <reaction evidence="11">
        <text>a hydroperoxide + [thioredoxin]-dithiol = an alcohol + [thioredoxin]-disulfide + H2O</text>
        <dbReference type="Rhea" id="RHEA:62620"/>
        <dbReference type="Rhea" id="RHEA-COMP:10698"/>
        <dbReference type="Rhea" id="RHEA-COMP:10700"/>
        <dbReference type="ChEBI" id="CHEBI:15377"/>
        <dbReference type="ChEBI" id="CHEBI:29950"/>
        <dbReference type="ChEBI" id="CHEBI:30879"/>
        <dbReference type="ChEBI" id="CHEBI:35924"/>
        <dbReference type="ChEBI" id="CHEBI:50058"/>
        <dbReference type="EC" id="1.11.1.24"/>
    </reaction>
</comment>
<evidence type="ECO:0000313" key="14">
    <source>
        <dbReference type="EMBL" id="QIK78610.1"/>
    </source>
</evidence>
<evidence type="ECO:0000256" key="1">
    <source>
        <dbReference type="ARBA" id="ARBA00003330"/>
    </source>
</evidence>
<evidence type="ECO:0000313" key="15">
    <source>
        <dbReference type="Proteomes" id="UP000503222"/>
    </source>
</evidence>
<keyword evidence="4" id="KW-0049">Antioxidant</keyword>
<dbReference type="EC" id="1.11.1.24" evidence="2"/>
<evidence type="ECO:0000256" key="12">
    <source>
        <dbReference type="SAM" id="SignalP"/>
    </source>
</evidence>
<keyword evidence="5" id="KW-0560">Oxidoreductase</keyword>
<dbReference type="InterPro" id="IPR036249">
    <property type="entry name" value="Thioredoxin-like_sf"/>
</dbReference>
<dbReference type="EMBL" id="CP049869">
    <property type="protein sequence ID" value="QIK78610.1"/>
    <property type="molecule type" value="Genomic_DNA"/>
</dbReference>
<evidence type="ECO:0000259" key="13">
    <source>
        <dbReference type="PROSITE" id="PS51352"/>
    </source>
</evidence>
<keyword evidence="6" id="KW-1015">Disulfide bond</keyword>
<evidence type="ECO:0000256" key="2">
    <source>
        <dbReference type="ARBA" id="ARBA00013017"/>
    </source>
</evidence>
<dbReference type="Proteomes" id="UP000503222">
    <property type="component" value="Chromosome"/>
</dbReference>
<evidence type="ECO:0000256" key="10">
    <source>
        <dbReference type="ARBA" id="ARBA00042639"/>
    </source>
</evidence>
<dbReference type="PANTHER" id="PTHR42801:SF4">
    <property type="entry name" value="AHPC_TSA FAMILY PROTEIN"/>
    <property type="match status" value="1"/>
</dbReference>
<keyword evidence="3" id="KW-0575">Peroxidase</keyword>
<dbReference type="KEGG" id="spii:G7077_06585"/>
<dbReference type="GO" id="GO:0045454">
    <property type="term" value="P:cell redox homeostasis"/>
    <property type="evidence" value="ECO:0007669"/>
    <property type="project" value="TreeGrafter"/>
</dbReference>
<dbReference type="InterPro" id="IPR000866">
    <property type="entry name" value="AhpC/TSA"/>
</dbReference>
<evidence type="ECO:0000256" key="4">
    <source>
        <dbReference type="ARBA" id="ARBA00022862"/>
    </source>
</evidence>
<dbReference type="GO" id="GO:0034599">
    <property type="term" value="P:cellular response to oxidative stress"/>
    <property type="evidence" value="ECO:0007669"/>
    <property type="project" value="TreeGrafter"/>
</dbReference>
<proteinExistence type="inferred from homology"/>
<name>A0A6G7YPE2_9SPHN</name>
<organism evidence="14 15">
    <name type="scientific">Sphingomonas piscis</name>
    <dbReference type="NCBI Taxonomy" id="2714943"/>
    <lineage>
        <taxon>Bacteria</taxon>
        <taxon>Pseudomonadati</taxon>
        <taxon>Pseudomonadota</taxon>
        <taxon>Alphaproteobacteria</taxon>
        <taxon>Sphingomonadales</taxon>
        <taxon>Sphingomonadaceae</taxon>
        <taxon>Sphingomonas</taxon>
    </lineage>
</organism>
<keyword evidence="15" id="KW-1185">Reference proteome</keyword>
<reference evidence="14 15" key="1">
    <citation type="submission" date="2020-03" db="EMBL/GenBank/DDBJ databases">
        <title>Sphingomonas sp. nov., isolated from fish.</title>
        <authorList>
            <person name="Hyun D.-W."/>
            <person name="Bae J.-W."/>
        </authorList>
    </citation>
    <scope>NUCLEOTIDE SEQUENCE [LARGE SCALE GENOMIC DNA]</scope>
    <source>
        <strain evidence="14 15">HDW15B</strain>
    </source>
</reference>
<dbReference type="InterPro" id="IPR013766">
    <property type="entry name" value="Thioredoxin_domain"/>
</dbReference>
<dbReference type="SUPFAM" id="SSF52833">
    <property type="entry name" value="Thioredoxin-like"/>
    <property type="match status" value="1"/>
</dbReference>
<evidence type="ECO:0000256" key="11">
    <source>
        <dbReference type="ARBA" id="ARBA00049091"/>
    </source>
</evidence>
<sequence>MRKLIAGLIVAAVAALPASAALKQGAVAPDFFVTGARGGKDFRLHLTEQLRKGPLVLYFFPKAFTQGCTLEAKAFSDAMPQFRKAGAQVVGMSADDLPTLKKFSAEACRNAFPVATATKDVIGKYDVAMGNSGLTNRTSYVIAPNGRIAMVHSEGDWSKHVDMTLAAVRALKRS</sequence>
<dbReference type="AlphaFoldDB" id="A0A6G7YPE2"/>
<evidence type="ECO:0000256" key="3">
    <source>
        <dbReference type="ARBA" id="ARBA00022559"/>
    </source>
</evidence>
<dbReference type="InterPro" id="IPR050924">
    <property type="entry name" value="Peroxiredoxin_BCP/PrxQ"/>
</dbReference>
<dbReference type="CDD" id="cd03017">
    <property type="entry name" value="PRX_BCP"/>
    <property type="match status" value="1"/>
</dbReference>
<comment type="function">
    <text evidence="1">Thiol-specific peroxidase that catalyzes the reduction of hydrogen peroxide and organic hydroperoxides to water and alcohols, respectively. Plays a role in cell protection against oxidative stress by detoxifying peroxides and as sensor of hydrogen peroxide-mediated signaling events.</text>
</comment>
<feature type="domain" description="Thioredoxin" evidence="13">
    <location>
        <begin position="22"/>
        <end position="173"/>
    </location>
</feature>
<evidence type="ECO:0000256" key="7">
    <source>
        <dbReference type="ARBA" id="ARBA00023284"/>
    </source>
</evidence>
<evidence type="ECO:0000256" key="6">
    <source>
        <dbReference type="ARBA" id="ARBA00023157"/>
    </source>
</evidence>
<keyword evidence="12" id="KW-0732">Signal</keyword>
<dbReference type="GO" id="GO:0008379">
    <property type="term" value="F:thioredoxin peroxidase activity"/>
    <property type="evidence" value="ECO:0007669"/>
    <property type="project" value="TreeGrafter"/>
</dbReference>
<dbReference type="PANTHER" id="PTHR42801">
    <property type="entry name" value="THIOREDOXIN-DEPENDENT PEROXIDE REDUCTASE"/>
    <property type="match status" value="1"/>
</dbReference>
<accession>A0A6G7YPE2</accession>
<feature type="signal peptide" evidence="12">
    <location>
        <begin position="1"/>
        <end position="20"/>
    </location>
</feature>
<dbReference type="GO" id="GO:0005737">
    <property type="term" value="C:cytoplasm"/>
    <property type="evidence" value="ECO:0007669"/>
    <property type="project" value="TreeGrafter"/>
</dbReference>
<evidence type="ECO:0000256" key="5">
    <source>
        <dbReference type="ARBA" id="ARBA00023002"/>
    </source>
</evidence>
<gene>
    <name evidence="14" type="ORF">G7077_06585</name>
</gene>
<dbReference type="PROSITE" id="PS51352">
    <property type="entry name" value="THIOREDOXIN_2"/>
    <property type="match status" value="1"/>
</dbReference>